<evidence type="ECO:0000313" key="2">
    <source>
        <dbReference type="Proteomes" id="UP000253314"/>
    </source>
</evidence>
<gene>
    <name evidence="1" type="ORF">DS031_15425</name>
</gene>
<evidence type="ECO:0000313" key="1">
    <source>
        <dbReference type="EMBL" id="RBW68742.1"/>
    </source>
</evidence>
<name>A0A366XRI0_9BACI</name>
<keyword evidence="2" id="KW-1185">Reference proteome</keyword>
<sequence length="246" mass="27774">MKTIGMICLLLLSVSIGHEVFGEGKKHPFEEISRVMKERHIAVEEWSFLVKGETTIAADKAAYNTGLQALKKRTPQFTWGKITETDGMLKVTAEKRASDFQGEEKITFLAYPTNGSFHTYIMYELRGTTDLGKKQRLKIKKFVNNRSKELFSGNTAVFTCLKGNINDTMGVGLYDYANGLLQEFQGTEVESLKEETFVSLSAYTELWNEKISTNNEDMNIQVALRQKEIGDKTTVIIGTPILLTEY</sequence>
<accession>A0A366XRI0</accession>
<comment type="caution">
    <text evidence="1">The sequence shown here is derived from an EMBL/GenBank/DDBJ whole genome shotgun (WGS) entry which is preliminary data.</text>
</comment>
<reference evidence="1 2" key="1">
    <citation type="submission" date="2018-07" db="EMBL/GenBank/DDBJ databases">
        <title>Lottiidibacillus patelloidae gen. nov., sp. nov., isolated from the intestinal tract of a marine limpet and the reclassification of B. taeanensis BH030017T, B. algicola KMM 3737T and B. hwajinpoensis SW-72T as genus Lottiidibacillus.</title>
        <authorList>
            <person name="Liu R."/>
            <person name="Huang Z."/>
        </authorList>
    </citation>
    <scope>NUCLEOTIDE SEQUENCE [LARGE SCALE GENOMIC DNA]</scope>
    <source>
        <strain evidence="1 2">BH030017</strain>
    </source>
</reference>
<dbReference type="Proteomes" id="UP000253314">
    <property type="component" value="Unassembled WGS sequence"/>
</dbReference>
<dbReference type="InterPro" id="IPR036209">
    <property type="entry name" value="YwmB-like_sf"/>
</dbReference>
<dbReference type="SUPFAM" id="SSF143842">
    <property type="entry name" value="YwmB-like"/>
    <property type="match status" value="1"/>
</dbReference>
<dbReference type="OrthoDB" id="2374820at2"/>
<dbReference type="AlphaFoldDB" id="A0A366XRI0"/>
<dbReference type="Gene3D" id="3.30.2030.10">
    <property type="entry name" value="YwmB-like"/>
    <property type="match status" value="1"/>
</dbReference>
<dbReference type="Gene3D" id="3.30.360.40">
    <property type="entry name" value="YwmB-like"/>
    <property type="match status" value="1"/>
</dbReference>
<dbReference type="EMBL" id="QOCW01000017">
    <property type="protein sequence ID" value="RBW68742.1"/>
    <property type="molecule type" value="Genomic_DNA"/>
</dbReference>
<proteinExistence type="predicted"/>
<protein>
    <submittedName>
        <fullName evidence="1">Uncharacterized protein</fullName>
    </submittedName>
</protein>
<dbReference type="RefSeq" id="WP_142675782.1">
    <property type="nucleotide sequence ID" value="NZ_QOCW01000017.1"/>
</dbReference>
<organism evidence="1 2">
    <name type="scientific">Bacillus taeanensis</name>
    <dbReference type="NCBI Taxonomy" id="273032"/>
    <lineage>
        <taxon>Bacteria</taxon>
        <taxon>Bacillati</taxon>
        <taxon>Bacillota</taxon>
        <taxon>Bacilli</taxon>
        <taxon>Bacillales</taxon>
        <taxon>Bacillaceae</taxon>
        <taxon>Bacillus</taxon>
    </lineage>
</organism>
<dbReference type="InterPro" id="IPR014794">
    <property type="entry name" value="DUF1779"/>
</dbReference>
<dbReference type="Pfam" id="PF08680">
    <property type="entry name" value="DUF1779"/>
    <property type="match status" value="1"/>
</dbReference>